<dbReference type="AlphaFoldDB" id="A0A1Q8W352"/>
<accession>A0A1Q8W352</accession>
<sequence length="117" mass="11654">MATSFKPNSAGIAALLVSGPMQAAMLAAGQDVAAEAARRAPRASGALAASFHTEPTTATIKTRGGTSRRASGRVIADVPHAAATEFGHATQAGTPVPGAHTLGLLAAAKSARGRRRT</sequence>
<organism evidence="2 3">
    <name type="scientific">Actinomyces oris</name>
    <dbReference type="NCBI Taxonomy" id="544580"/>
    <lineage>
        <taxon>Bacteria</taxon>
        <taxon>Bacillati</taxon>
        <taxon>Actinomycetota</taxon>
        <taxon>Actinomycetes</taxon>
        <taxon>Actinomycetales</taxon>
        <taxon>Actinomycetaceae</taxon>
        <taxon>Actinomyces</taxon>
    </lineage>
</organism>
<protein>
    <submittedName>
        <fullName evidence="2">Uncharacterized protein</fullName>
    </submittedName>
</protein>
<keyword evidence="1" id="KW-0732">Signal</keyword>
<dbReference type="InterPro" id="IPR010064">
    <property type="entry name" value="HK97-gp10_tail"/>
</dbReference>
<gene>
    <name evidence="2" type="ORF">BKH27_00330</name>
</gene>
<feature type="signal peptide" evidence="1">
    <location>
        <begin position="1"/>
        <end position="23"/>
    </location>
</feature>
<dbReference type="Proteomes" id="UP000185772">
    <property type="component" value="Unassembled WGS sequence"/>
</dbReference>
<dbReference type="RefSeq" id="WP_070659872.1">
    <property type="nucleotide sequence ID" value="NZ_MSKM01000001.1"/>
</dbReference>
<evidence type="ECO:0000313" key="2">
    <source>
        <dbReference type="EMBL" id="OLO55991.1"/>
    </source>
</evidence>
<feature type="chain" id="PRO_5010382473" evidence="1">
    <location>
        <begin position="24"/>
        <end position="117"/>
    </location>
</feature>
<dbReference type="EMBL" id="MSKM01000001">
    <property type="protein sequence ID" value="OLO55991.1"/>
    <property type="molecule type" value="Genomic_DNA"/>
</dbReference>
<dbReference type="Pfam" id="PF04883">
    <property type="entry name" value="HK97-gp10_like"/>
    <property type="match status" value="1"/>
</dbReference>
<evidence type="ECO:0000256" key="1">
    <source>
        <dbReference type="SAM" id="SignalP"/>
    </source>
</evidence>
<reference evidence="2 3" key="1">
    <citation type="submission" date="2016-12" db="EMBL/GenBank/DDBJ databases">
        <title>Genomic comparison of strains in the 'Actinomyces naeslundii' group.</title>
        <authorList>
            <person name="Mughal S.R."/>
            <person name="Do T."/>
            <person name="Gilbert S.C."/>
            <person name="Witherden E.A."/>
            <person name="Didelot X."/>
            <person name="Beighton D."/>
        </authorList>
    </citation>
    <scope>NUCLEOTIDE SEQUENCE [LARGE SCALE GENOMIC DNA]</scope>
    <source>
        <strain evidence="2 3">MMRCO6-1</strain>
    </source>
</reference>
<evidence type="ECO:0000313" key="3">
    <source>
        <dbReference type="Proteomes" id="UP000185772"/>
    </source>
</evidence>
<name>A0A1Q8W352_9ACTO</name>
<comment type="caution">
    <text evidence="2">The sequence shown here is derived from an EMBL/GenBank/DDBJ whole genome shotgun (WGS) entry which is preliminary data.</text>
</comment>
<proteinExistence type="predicted"/>